<name>A0ABS9K0U1_9RHOO</name>
<keyword evidence="1" id="KW-0812">Transmembrane</keyword>
<dbReference type="SUPFAM" id="SSF54523">
    <property type="entry name" value="Pili subunits"/>
    <property type="match status" value="1"/>
</dbReference>
<dbReference type="EMBL" id="JAKLTN010000001">
    <property type="protein sequence ID" value="MCG2576764.1"/>
    <property type="molecule type" value="Genomic_DNA"/>
</dbReference>
<keyword evidence="1" id="KW-0472">Membrane</keyword>
<sequence length="280" mass="29618">MPRATEYVPSDKAQRGFTLLEMIVVIVISGILLGIVGMFGRRQIDAYIDTGNRAELADAADTAVRRIARDLQGALPNSVRQSGNFLEYVPIRDGGRYRAEFTSTGGGNPLDFTNNTDNSFDVLGPTVTISVGDELVIFNLGQTGSDVYVVGTSRRAATAGSGLSTVTFAPAGTQFPLASPQNRFQIVGAPVTYECAANAVTPELGTVIRRTGYGFQSAVATAPWSQGGTSAILVGDVAACSFAYTPAVLQRNGLVVLRLTLTRNGESVEILHQIDVLNTP</sequence>
<comment type="caution">
    <text evidence="2">The sequence shown here is derived from an EMBL/GenBank/DDBJ whole genome shotgun (WGS) entry which is preliminary data.</text>
</comment>
<dbReference type="RefSeq" id="WP_275709034.1">
    <property type="nucleotide sequence ID" value="NZ_JAKLTN010000001.1"/>
</dbReference>
<dbReference type="NCBIfam" id="TIGR02532">
    <property type="entry name" value="IV_pilin_GFxxxE"/>
    <property type="match status" value="1"/>
</dbReference>
<dbReference type="PROSITE" id="PS00409">
    <property type="entry name" value="PROKAR_NTER_METHYL"/>
    <property type="match status" value="1"/>
</dbReference>
<accession>A0ABS9K0U1</accession>
<dbReference type="Proteomes" id="UP001165384">
    <property type="component" value="Unassembled WGS sequence"/>
</dbReference>
<organism evidence="2 3">
    <name type="scientific">Dechloromonas hankyongensis</name>
    <dbReference type="NCBI Taxonomy" id="2908002"/>
    <lineage>
        <taxon>Bacteria</taxon>
        <taxon>Pseudomonadati</taxon>
        <taxon>Pseudomonadota</taxon>
        <taxon>Betaproteobacteria</taxon>
        <taxon>Rhodocyclales</taxon>
        <taxon>Azonexaceae</taxon>
        <taxon>Dechloromonas</taxon>
    </lineage>
</organism>
<dbReference type="Pfam" id="PF07963">
    <property type="entry name" value="N_methyl"/>
    <property type="match status" value="1"/>
</dbReference>
<keyword evidence="1" id="KW-1133">Transmembrane helix</keyword>
<proteinExistence type="predicted"/>
<keyword evidence="3" id="KW-1185">Reference proteome</keyword>
<reference evidence="2" key="1">
    <citation type="submission" date="2022-01" db="EMBL/GenBank/DDBJ databases">
        <authorList>
            <person name="Jo J.-H."/>
            <person name="Im W.-T."/>
        </authorList>
    </citation>
    <scope>NUCLEOTIDE SEQUENCE</scope>
    <source>
        <strain evidence="2">XY25</strain>
    </source>
</reference>
<feature type="transmembrane region" description="Helical" evidence="1">
    <location>
        <begin position="20"/>
        <end position="39"/>
    </location>
</feature>
<evidence type="ECO:0000313" key="3">
    <source>
        <dbReference type="Proteomes" id="UP001165384"/>
    </source>
</evidence>
<gene>
    <name evidence="2" type="ORF">LZ012_07135</name>
</gene>
<dbReference type="InterPro" id="IPR045584">
    <property type="entry name" value="Pilin-like"/>
</dbReference>
<protein>
    <submittedName>
        <fullName evidence="2">Type II secretion system GspH family protein</fullName>
    </submittedName>
</protein>
<dbReference type="InterPro" id="IPR012902">
    <property type="entry name" value="N_methyl_site"/>
</dbReference>
<evidence type="ECO:0000256" key="1">
    <source>
        <dbReference type="SAM" id="Phobius"/>
    </source>
</evidence>
<dbReference type="Gene3D" id="3.30.700.10">
    <property type="entry name" value="Glycoprotein, Type 4 Pilin"/>
    <property type="match status" value="1"/>
</dbReference>
<evidence type="ECO:0000313" key="2">
    <source>
        <dbReference type="EMBL" id="MCG2576764.1"/>
    </source>
</evidence>